<dbReference type="Proteomes" id="UP000789759">
    <property type="component" value="Unassembled WGS sequence"/>
</dbReference>
<feature type="region of interest" description="Disordered" evidence="1">
    <location>
        <begin position="1"/>
        <end position="81"/>
    </location>
</feature>
<dbReference type="AlphaFoldDB" id="A0A9N9NMM0"/>
<sequence>SSSTTNNIKSSSSITNNASKPSSSTTNNTSKSFLANDFSSKKNEKRPIQTHNEEDNEIIESSTRRIESSLKKGNRPIQTNNNEDDIIKISTTRQEDSSAKLYFTIVTILSKSFLLAFLPEDNYGFSEDFLSDNQEVEPILSQKINQIPVTFNNMDDVLEVCNWLIKHPHVLKLASQMEGKTTSSLTNKNLKNYSKEKVVNDLLKHYISGTNQAELQKCGSLGKLTTFNHEMFHIHWRGKNIAQVKTLDNITKNMHVPSRSGLNIASKLTIN</sequence>
<name>A0A9N9NMM0_9GLOM</name>
<feature type="compositionally biased region" description="Low complexity" evidence="1">
    <location>
        <begin position="1"/>
        <end position="32"/>
    </location>
</feature>
<reference evidence="2" key="1">
    <citation type="submission" date="2021-06" db="EMBL/GenBank/DDBJ databases">
        <authorList>
            <person name="Kallberg Y."/>
            <person name="Tangrot J."/>
            <person name="Rosling A."/>
        </authorList>
    </citation>
    <scope>NUCLEOTIDE SEQUENCE</scope>
    <source>
        <strain evidence="2">FL966</strain>
    </source>
</reference>
<evidence type="ECO:0000313" key="2">
    <source>
        <dbReference type="EMBL" id="CAG8742691.1"/>
    </source>
</evidence>
<accession>A0A9N9NMM0</accession>
<evidence type="ECO:0000256" key="1">
    <source>
        <dbReference type="SAM" id="MobiDB-lite"/>
    </source>
</evidence>
<feature type="compositionally biased region" description="Basic and acidic residues" evidence="1">
    <location>
        <begin position="39"/>
        <end position="53"/>
    </location>
</feature>
<proteinExistence type="predicted"/>
<keyword evidence="3" id="KW-1185">Reference proteome</keyword>
<gene>
    <name evidence="2" type="ORF">CPELLU_LOCUS14181</name>
</gene>
<dbReference type="EMBL" id="CAJVQA010016386">
    <property type="protein sequence ID" value="CAG8742691.1"/>
    <property type="molecule type" value="Genomic_DNA"/>
</dbReference>
<dbReference type="OrthoDB" id="2409414at2759"/>
<comment type="caution">
    <text evidence="2">The sequence shown here is derived from an EMBL/GenBank/DDBJ whole genome shotgun (WGS) entry which is preliminary data.</text>
</comment>
<evidence type="ECO:0000313" key="3">
    <source>
        <dbReference type="Proteomes" id="UP000789759"/>
    </source>
</evidence>
<organism evidence="2 3">
    <name type="scientific">Cetraspora pellucida</name>
    <dbReference type="NCBI Taxonomy" id="1433469"/>
    <lineage>
        <taxon>Eukaryota</taxon>
        <taxon>Fungi</taxon>
        <taxon>Fungi incertae sedis</taxon>
        <taxon>Mucoromycota</taxon>
        <taxon>Glomeromycotina</taxon>
        <taxon>Glomeromycetes</taxon>
        <taxon>Diversisporales</taxon>
        <taxon>Gigasporaceae</taxon>
        <taxon>Cetraspora</taxon>
    </lineage>
</organism>
<protein>
    <submittedName>
        <fullName evidence="2">2241_t:CDS:1</fullName>
    </submittedName>
</protein>
<feature type="non-terminal residue" evidence="2">
    <location>
        <position position="271"/>
    </location>
</feature>